<dbReference type="AlphaFoldDB" id="A0A1I6GHS6"/>
<dbReference type="Proteomes" id="UP000243250">
    <property type="component" value="Unassembled WGS sequence"/>
</dbReference>
<gene>
    <name evidence="2" type="ORF">SAMN04488124_1059</name>
</gene>
<reference evidence="3" key="1">
    <citation type="submission" date="2016-10" db="EMBL/GenBank/DDBJ databases">
        <authorList>
            <person name="Varghese N."/>
            <person name="Submissions S."/>
        </authorList>
    </citation>
    <scope>NUCLEOTIDE SEQUENCE [LARGE SCALE GENOMIC DNA]</scope>
    <source>
        <strain evidence="3">CGMCC 1.8711</strain>
    </source>
</reference>
<dbReference type="Pfam" id="PF25905">
    <property type="entry name" value="DUF7961"/>
    <property type="match status" value="1"/>
</dbReference>
<name>A0A1I6GHS6_9EURY</name>
<keyword evidence="3" id="KW-1185">Reference proteome</keyword>
<feature type="domain" description="DUF7961" evidence="1">
    <location>
        <begin position="22"/>
        <end position="127"/>
    </location>
</feature>
<dbReference type="InterPro" id="IPR058267">
    <property type="entry name" value="DUF7961"/>
</dbReference>
<evidence type="ECO:0000259" key="1">
    <source>
        <dbReference type="Pfam" id="PF25905"/>
    </source>
</evidence>
<evidence type="ECO:0000313" key="3">
    <source>
        <dbReference type="Proteomes" id="UP000243250"/>
    </source>
</evidence>
<accession>A0A1I6GHS6</accession>
<dbReference type="OrthoDB" id="291960at2157"/>
<dbReference type="RefSeq" id="WP_089877561.1">
    <property type="nucleotide sequence ID" value="NZ_FOYS01000002.1"/>
</dbReference>
<proteinExistence type="predicted"/>
<evidence type="ECO:0000313" key="2">
    <source>
        <dbReference type="EMBL" id="SFR41699.1"/>
    </source>
</evidence>
<sequence length="133" mass="13853">MSTTPTSNASAPHEIATDTVSDVTPIVVSASSLDSTAPDYLRDVKAELVGDGYHPTVLTVDACFGEDCPLATQDVADELRAYVRAASFLGTARVEVTVDEAADEAAVRTALRALEERAHREGVAFSVSGAISA</sequence>
<dbReference type="EMBL" id="FOYS01000002">
    <property type="protein sequence ID" value="SFR41699.1"/>
    <property type="molecule type" value="Genomic_DNA"/>
</dbReference>
<dbReference type="STRING" id="555875.SAMN04488124_1059"/>
<protein>
    <recommendedName>
        <fullName evidence="1">DUF7961 domain-containing protein</fullName>
    </recommendedName>
</protein>
<organism evidence="2 3">
    <name type="scientific">Halogeometricum limi</name>
    <dbReference type="NCBI Taxonomy" id="555875"/>
    <lineage>
        <taxon>Archaea</taxon>
        <taxon>Methanobacteriati</taxon>
        <taxon>Methanobacteriota</taxon>
        <taxon>Stenosarchaea group</taxon>
        <taxon>Halobacteria</taxon>
        <taxon>Halobacteriales</taxon>
        <taxon>Haloferacaceae</taxon>
        <taxon>Halogeometricum</taxon>
    </lineage>
</organism>